<feature type="domain" description="Response regulatory" evidence="3">
    <location>
        <begin position="12"/>
        <end position="128"/>
    </location>
</feature>
<dbReference type="PATRIC" id="fig|1121022.4.peg.583"/>
<comment type="caution">
    <text evidence="4">The sequence shown here is derived from an EMBL/GenBank/DDBJ whole genome shotgun (WGS) entry which is preliminary data.</text>
</comment>
<evidence type="ECO:0000259" key="3">
    <source>
        <dbReference type="PROSITE" id="PS50110"/>
    </source>
</evidence>
<gene>
    <name evidence="4" type="ORF">ABENE_02940</name>
</gene>
<dbReference type="eggNOG" id="COG0745">
    <property type="taxonomic scope" value="Bacteria"/>
</dbReference>
<accession>V4Q0C7</accession>
<dbReference type="GO" id="GO:0000160">
    <property type="term" value="P:phosphorelay signal transduction system"/>
    <property type="evidence" value="ECO:0007669"/>
    <property type="project" value="InterPro"/>
</dbReference>
<reference evidence="4 5" key="1">
    <citation type="journal article" date="2014" name="Nature">
        <title>Sequential evolution of bacterial morphology by co-option of a developmental regulator.</title>
        <authorList>
            <person name="Jiang C."/>
            <person name="Brown P.J."/>
            <person name="Ducret A."/>
            <person name="Brun Y.V."/>
        </authorList>
    </citation>
    <scope>NUCLEOTIDE SEQUENCE [LARGE SCALE GENOMIC DNA]</scope>
    <source>
        <strain evidence="4 5">DSM 16100</strain>
    </source>
</reference>
<dbReference type="Proteomes" id="UP000017837">
    <property type="component" value="Unassembled WGS sequence"/>
</dbReference>
<feature type="modified residue" description="4-aspartylphosphate" evidence="2">
    <location>
        <position position="61"/>
    </location>
</feature>
<dbReference type="EMBL" id="AWGB01000005">
    <property type="protein sequence ID" value="ESQ94061.1"/>
    <property type="molecule type" value="Genomic_DNA"/>
</dbReference>
<dbReference type="PANTHER" id="PTHR44591">
    <property type="entry name" value="STRESS RESPONSE REGULATOR PROTEIN 1"/>
    <property type="match status" value="1"/>
</dbReference>
<evidence type="ECO:0000313" key="5">
    <source>
        <dbReference type="Proteomes" id="UP000017837"/>
    </source>
</evidence>
<evidence type="ECO:0000256" key="1">
    <source>
        <dbReference type="ARBA" id="ARBA00022553"/>
    </source>
</evidence>
<sequence>MADGTGTADTMRIMIVEDNEALAQTTGWLVEMIGYEYKLAADAKQAIATYADYRPHVFMIDIGLPGMNGYDLCRELKSRPDLAKAVFIAQTGWGESEHRRLTQEAGFDHHLVKPLYLETLETVLAEIAAAR</sequence>
<dbReference type="Pfam" id="PF00072">
    <property type="entry name" value="Response_reg"/>
    <property type="match status" value="1"/>
</dbReference>
<name>V4Q0C7_9CAUL</name>
<dbReference type="InterPro" id="IPR050595">
    <property type="entry name" value="Bact_response_regulator"/>
</dbReference>
<dbReference type="InterPro" id="IPR011006">
    <property type="entry name" value="CheY-like_superfamily"/>
</dbReference>
<organism evidence="4 5">
    <name type="scientific">Asticcacaulis benevestitus DSM 16100 = ATCC BAA-896</name>
    <dbReference type="NCBI Taxonomy" id="1121022"/>
    <lineage>
        <taxon>Bacteria</taxon>
        <taxon>Pseudomonadati</taxon>
        <taxon>Pseudomonadota</taxon>
        <taxon>Alphaproteobacteria</taxon>
        <taxon>Caulobacterales</taxon>
        <taxon>Caulobacteraceae</taxon>
        <taxon>Asticcacaulis</taxon>
    </lineage>
</organism>
<dbReference type="AlphaFoldDB" id="V4Q0C7"/>
<evidence type="ECO:0000256" key="2">
    <source>
        <dbReference type="PROSITE-ProRule" id="PRU00169"/>
    </source>
</evidence>
<dbReference type="RefSeq" id="WP_018081445.1">
    <property type="nucleotide sequence ID" value="NZ_AQWM01000005.1"/>
</dbReference>
<dbReference type="SUPFAM" id="SSF52172">
    <property type="entry name" value="CheY-like"/>
    <property type="match status" value="1"/>
</dbReference>
<dbReference type="SMART" id="SM00448">
    <property type="entry name" value="REC"/>
    <property type="match status" value="1"/>
</dbReference>
<dbReference type="Gene3D" id="3.40.50.2300">
    <property type="match status" value="1"/>
</dbReference>
<dbReference type="STRING" id="1121022.GCA_000376105_01779"/>
<proteinExistence type="predicted"/>
<protein>
    <recommendedName>
        <fullName evidence="3">Response regulatory domain-containing protein</fullName>
    </recommendedName>
</protein>
<dbReference type="PANTHER" id="PTHR44591:SF3">
    <property type="entry name" value="RESPONSE REGULATORY DOMAIN-CONTAINING PROTEIN"/>
    <property type="match status" value="1"/>
</dbReference>
<evidence type="ECO:0000313" key="4">
    <source>
        <dbReference type="EMBL" id="ESQ94061.1"/>
    </source>
</evidence>
<keyword evidence="1 2" id="KW-0597">Phosphoprotein</keyword>
<dbReference type="PROSITE" id="PS50110">
    <property type="entry name" value="RESPONSE_REGULATORY"/>
    <property type="match status" value="1"/>
</dbReference>
<keyword evidence="5" id="KW-1185">Reference proteome</keyword>
<dbReference type="InterPro" id="IPR001789">
    <property type="entry name" value="Sig_transdc_resp-reg_receiver"/>
</dbReference>